<evidence type="ECO:0000256" key="6">
    <source>
        <dbReference type="ARBA" id="ARBA00022898"/>
    </source>
</evidence>
<dbReference type="PANTHER" id="PTHR42790">
    <property type="entry name" value="AMINOTRANSFERASE"/>
    <property type="match status" value="1"/>
</dbReference>
<organism evidence="8 9">
    <name type="scientific">Kineosphaera limosa NBRC 100340</name>
    <dbReference type="NCBI Taxonomy" id="1184609"/>
    <lineage>
        <taxon>Bacteria</taxon>
        <taxon>Bacillati</taxon>
        <taxon>Actinomycetota</taxon>
        <taxon>Actinomycetes</taxon>
        <taxon>Micrococcales</taxon>
        <taxon>Dermatophilaceae</taxon>
        <taxon>Kineosphaera</taxon>
    </lineage>
</organism>
<keyword evidence="6" id="KW-0663">Pyridoxal phosphate</keyword>
<dbReference type="InterPro" id="IPR015424">
    <property type="entry name" value="PyrdxlP-dep_Trfase"/>
</dbReference>
<dbReference type="eggNOG" id="COG1167">
    <property type="taxonomic scope" value="Bacteria"/>
</dbReference>
<dbReference type="EMBL" id="BAHD01000119">
    <property type="protein sequence ID" value="GAB98264.1"/>
    <property type="molecule type" value="Genomic_DNA"/>
</dbReference>
<dbReference type="Gene3D" id="3.90.1150.10">
    <property type="entry name" value="Aspartate Aminotransferase, domain 1"/>
    <property type="match status" value="1"/>
</dbReference>
<dbReference type="STRING" id="1184609.KILIM_119_00060"/>
<keyword evidence="4 8" id="KW-0032">Aminotransferase</keyword>
<dbReference type="InterPro" id="IPR050859">
    <property type="entry name" value="Class-I_PLP-dep_aminotransf"/>
</dbReference>
<evidence type="ECO:0000259" key="7">
    <source>
        <dbReference type="Pfam" id="PF00155"/>
    </source>
</evidence>
<dbReference type="CDD" id="cd00609">
    <property type="entry name" value="AAT_like"/>
    <property type="match status" value="1"/>
</dbReference>
<comment type="cofactor">
    <cofactor evidence="1">
        <name>pyridoxal 5'-phosphate</name>
        <dbReference type="ChEBI" id="CHEBI:597326"/>
    </cofactor>
</comment>
<evidence type="ECO:0000256" key="4">
    <source>
        <dbReference type="ARBA" id="ARBA00022576"/>
    </source>
</evidence>
<dbReference type="InterPro" id="IPR004839">
    <property type="entry name" value="Aminotransferase_I/II_large"/>
</dbReference>
<evidence type="ECO:0000256" key="2">
    <source>
        <dbReference type="ARBA" id="ARBA00007441"/>
    </source>
</evidence>
<sequence>MRFAARMSGVQPSAIRELLRLGDDPTITSFGGGYPDPATFPVTPLAAAYEEVLATSGRTALQYTATVGLPRLREQVAARLSADGSPTGADDILILQGAQQGLDFVAKLLIDPGDLIITANPTFLGALIAFNPYQPTYLGIDGDEHGLDTEALEAVLLGGTHPRFVYVVPDFANPTGTTMSLPRRQHLLALAQEFDFLVLEDTPYRALRFEGRDVPTLRSLDTAGRVIHLGSFSKILAPGLRLGWAAASPELLEPLGLLKLAADTQTATLSMSVTAHLLQEFDLEAHIETIRHGYGRKRDLMVKTMRDAFPTSVQVSEPEGGLFTWVTFPRGFDAADFMARVALPQAKVAYVPGATFFPVHQEANHARFSYSGVADEQMVDAVTRLGELLRAELGG</sequence>
<keyword evidence="9" id="KW-1185">Reference proteome</keyword>
<evidence type="ECO:0000313" key="8">
    <source>
        <dbReference type="EMBL" id="GAB98264.1"/>
    </source>
</evidence>
<dbReference type="PANTHER" id="PTHR42790:SF19">
    <property type="entry name" value="KYNURENINE_ALPHA-AMINOADIPATE AMINOTRANSFERASE, MITOCHONDRIAL"/>
    <property type="match status" value="1"/>
</dbReference>
<keyword evidence="5 8" id="KW-0808">Transferase</keyword>
<dbReference type="GO" id="GO:0030170">
    <property type="term" value="F:pyridoxal phosphate binding"/>
    <property type="evidence" value="ECO:0007669"/>
    <property type="project" value="InterPro"/>
</dbReference>
<comment type="similarity">
    <text evidence="2">Belongs to the class-I pyridoxal-phosphate-dependent aminotransferase family.</text>
</comment>
<name>K6XHF1_9MICO</name>
<evidence type="ECO:0000313" key="9">
    <source>
        <dbReference type="Proteomes" id="UP000008366"/>
    </source>
</evidence>
<dbReference type="FunFam" id="3.40.640.10:FF:000053">
    <property type="entry name" value="Aminotransferase, class I"/>
    <property type="match status" value="1"/>
</dbReference>
<reference evidence="8 9" key="1">
    <citation type="submission" date="2012-08" db="EMBL/GenBank/DDBJ databases">
        <title>Whole genome shotgun sequence of Kineosphaera limosa NBRC 100340.</title>
        <authorList>
            <person name="Yoshida I."/>
            <person name="Isaki S."/>
            <person name="Hosoyama A."/>
            <person name="Tsuchikane K."/>
            <person name="Katsumata H."/>
            <person name="Ando Y."/>
            <person name="Ohji S."/>
            <person name="Hamada M."/>
            <person name="Tamura T."/>
            <person name="Yamazoe A."/>
            <person name="Yamazaki S."/>
            <person name="Fujita N."/>
        </authorList>
    </citation>
    <scope>NUCLEOTIDE SEQUENCE [LARGE SCALE GENOMIC DNA]</scope>
    <source>
        <strain evidence="8 9">NBRC 100340</strain>
    </source>
</reference>
<evidence type="ECO:0000256" key="3">
    <source>
        <dbReference type="ARBA" id="ARBA00011738"/>
    </source>
</evidence>
<dbReference type="Gene3D" id="3.40.640.10">
    <property type="entry name" value="Type I PLP-dependent aspartate aminotransferase-like (Major domain)"/>
    <property type="match status" value="1"/>
</dbReference>
<dbReference type="GO" id="GO:0008483">
    <property type="term" value="F:transaminase activity"/>
    <property type="evidence" value="ECO:0007669"/>
    <property type="project" value="UniProtKB-KW"/>
</dbReference>
<protein>
    <submittedName>
        <fullName evidence="8">Putative aminotransferase</fullName>
    </submittedName>
</protein>
<comment type="subunit">
    <text evidence="3">Homodimer.</text>
</comment>
<evidence type="ECO:0000256" key="5">
    <source>
        <dbReference type="ARBA" id="ARBA00022679"/>
    </source>
</evidence>
<dbReference type="InterPro" id="IPR015421">
    <property type="entry name" value="PyrdxlP-dep_Trfase_major"/>
</dbReference>
<dbReference type="AlphaFoldDB" id="K6XHF1"/>
<gene>
    <name evidence="8" type="ORF">KILIM_119_00060</name>
</gene>
<comment type="caution">
    <text evidence="8">The sequence shown here is derived from an EMBL/GenBank/DDBJ whole genome shotgun (WGS) entry which is preliminary data.</text>
</comment>
<dbReference type="SUPFAM" id="SSF53383">
    <property type="entry name" value="PLP-dependent transferases"/>
    <property type="match status" value="1"/>
</dbReference>
<evidence type="ECO:0000256" key="1">
    <source>
        <dbReference type="ARBA" id="ARBA00001933"/>
    </source>
</evidence>
<feature type="domain" description="Aminotransferase class I/classII large" evidence="7">
    <location>
        <begin position="34"/>
        <end position="385"/>
    </location>
</feature>
<dbReference type="Pfam" id="PF00155">
    <property type="entry name" value="Aminotran_1_2"/>
    <property type="match status" value="1"/>
</dbReference>
<dbReference type="RefSeq" id="WP_006594796.1">
    <property type="nucleotide sequence ID" value="NZ_BAHD01000119.1"/>
</dbReference>
<accession>K6XHF1</accession>
<proteinExistence type="inferred from homology"/>
<dbReference type="Proteomes" id="UP000008366">
    <property type="component" value="Unassembled WGS sequence"/>
</dbReference>
<dbReference type="InterPro" id="IPR015422">
    <property type="entry name" value="PyrdxlP-dep_Trfase_small"/>
</dbReference>
<dbReference type="GO" id="GO:1901605">
    <property type="term" value="P:alpha-amino acid metabolic process"/>
    <property type="evidence" value="ECO:0007669"/>
    <property type="project" value="TreeGrafter"/>
</dbReference>